<reference evidence="4 6" key="2">
    <citation type="submission" date="2018-03" db="EMBL/GenBank/DDBJ databases">
        <authorList>
            <person name="Fogelqvist J."/>
        </authorList>
    </citation>
    <scope>NUCLEOTIDE SEQUENCE [LARGE SCALE GENOMIC DNA]</scope>
</reference>
<organism evidence="3 5">
    <name type="scientific">Plasmodiophora brassicae</name>
    <name type="common">Clubroot disease agent</name>
    <dbReference type="NCBI Taxonomy" id="37360"/>
    <lineage>
        <taxon>Eukaryota</taxon>
        <taxon>Sar</taxon>
        <taxon>Rhizaria</taxon>
        <taxon>Endomyxa</taxon>
        <taxon>Phytomyxea</taxon>
        <taxon>Plasmodiophorida</taxon>
        <taxon>Plasmodiophoridae</taxon>
        <taxon>Plasmodiophora</taxon>
    </lineage>
</organism>
<evidence type="ECO:0000313" key="3">
    <source>
        <dbReference type="EMBL" id="CEO96106.1"/>
    </source>
</evidence>
<keyword evidence="4" id="KW-0496">Mitochondrion</keyword>
<gene>
    <name evidence="3" type="ORF">PBRA_004796</name>
    <name evidence="4" type="ORF">PLBR_LOCUS566</name>
</gene>
<evidence type="ECO:0000313" key="4">
    <source>
        <dbReference type="EMBL" id="SPQ93351.1"/>
    </source>
</evidence>
<sequence length="322" mass="34702">MHRFAVVRAVVVVSFLLLLVDAGVGTWLESLKAAASRHLLCRRGERSTNTAAPKRKWFKKLHLKFGQRTAPAVQPYSPVSPREPTGDAQQHPRYYVDGEPESDPDRELVDRSGTSESNGDGYDIDSFIHRYRHSSLYSTVSNCSNCAAASDSSACSLSVCSDAPEIVGCDPNGDDQFSPTTTSSWMFDHREWGPSMSYPIVAAESESTGNAGVSAPAARLANESCHADVALTSIISTGGPTLEVQSDTLASDTTDHQSATSDQSPASAIQAEQFDKRSVESDASWDTVDRAELTMAKLHTRLSLYNLGINSDLDNASTLSAH</sequence>
<dbReference type="EMBL" id="OVEO01000001">
    <property type="protein sequence ID" value="SPQ93351.1"/>
    <property type="molecule type" value="Genomic_DNA"/>
</dbReference>
<protein>
    <submittedName>
        <fullName evidence="3">Uncharacterized protein</fullName>
    </submittedName>
</protein>
<dbReference type="Proteomes" id="UP000039324">
    <property type="component" value="Unassembled WGS sequence"/>
</dbReference>
<evidence type="ECO:0000313" key="6">
    <source>
        <dbReference type="Proteomes" id="UP000290189"/>
    </source>
</evidence>
<dbReference type="EMBL" id="CDSF01000046">
    <property type="protein sequence ID" value="CEO96106.1"/>
    <property type="molecule type" value="Genomic_DNA"/>
</dbReference>
<accession>A0A0G4ILK9</accession>
<keyword evidence="2" id="KW-0732">Signal</keyword>
<name>A0A0G4ILK9_PLABS</name>
<evidence type="ECO:0000256" key="1">
    <source>
        <dbReference type="SAM" id="MobiDB-lite"/>
    </source>
</evidence>
<geneLocation type="mitochondrion" evidence="4"/>
<feature type="region of interest" description="Disordered" evidence="1">
    <location>
        <begin position="69"/>
        <end position="121"/>
    </location>
</feature>
<reference evidence="3 5" key="1">
    <citation type="submission" date="2015-02" db="EMBL/GenBank/DDBJ databases">
        <authorList>
            <person name="Chooi Y.-H."/>
        </authorList>
    </citation>
    <scope>NUCLEOTIDE SEQUENCE [LARGE SCALE GENOMIC DNA]</scope>
    <source>
        <strain evidence="3">E3</strain>
    </source>
</reference>
<feature type="signal peptide" evidence="2">
    <location>
        <begin position="1"/>
        <end position="22"/>
    </location>
</feature>
<keyword evidence="5" id="KW-1185">Reference proteome</keyword>
<feature type="chain" id="PRO_5036293129" evidence="2">
    <location>
        <begin position="23"/>
        <end position="322"/>
    </location>
</feature>
<evidence type="ECO:0000313" key="5">
    <source>
        <dbReference type="Proteomes" id="UP000039324"/>
    </source>
</evidence>
<proteinExistence type="predicted"/>
<dbReference type="Proteomes" id="UP000290189">
    <property type="component" value="Unassembled WGS sequence"/>
</dbReference>
<feature type="region of interest" description="Disordered" evidence="1">
    <location>
        <begin position="243"/>
        <end position="283"/>
    </location>
</feature>
<feature type="compositionally biased region" description="Polar residues" evidence="1">
    <location>
        <begin position="243"/>
        <end position="267"/>
    </location>
</feature>
<evidence type="ECO:0000256" key="2">
    <source>
        <dbReference type="SAM" id="SignalP"/>
    </source>
</evidence>
<dbReference type="AlphaFoldDB" id="A0A0G4ILK9"/>